<gene>
    <name evidence="1" type="ORF">M9H77_06597</name>
</gene>
<evidence type="ECO:0000313" key="2">
    <source>
        <dbReference type="Proteomes" id="UP001060085"/>
    </source>
</evidence>
<comment type="caution">
    <text evidence="1">The sequence shown here is derived from an EMBL/GenBank/DDBJ whole genome shotgun (WGS) entry which is preliminary data.</text>
</comment>
<dbReference type="Proteomes" id="UP001060085">
    <property type="component" value="Linkage Group LG02"/>
</dbReference>
<proteinExistence type="predicted"/>
<name>A0ACC0BST3_CATRO</name>
<dbReference type="EMBL" id="CM044702">
    <property type="protein sequence ID" value="KAI5675647.1"/>
    <property type="molecule type" value="Genomic_DNA"/>
</dbReference>
<sequence length="103" mass="11911">MLGWSTEFVAGGGIRVADIILVLDERAISINDISHLDRTIRNFLLFMFFVWYFGIQNEVVDENDEKLTSVRKEFGNDDEVYKAITRASNELNEYNPSGRYPML</sequence>
<reference evidence="2" key="1">
    <citation type="journal article" date="2023" name="Nat. Plants">
        <title>Single-cell RNA sequencing provides a high-resolution roadmap for understanding the multicellular compartmentation of specialized metabolism.</title>
        <authorList>
            <person name="Sun S."/>
            <person name="Shen X."/>
            <person name="Li Y."/>
            <person name="Li Y."/>
            <person name="Wang S."/>
            <person name="Li R."/>
            <person name="Zhang H."/>
            <person name="Shen G."/>
            <person name="Guo B."/>
            <person name="Wei J."/>
            <person name="Xu J."/>
            <person name="St-Pierre B."/>
            <person name="Chen S."/>
            <person name="Sun C."/>
        </authorList>
    </citation>
    <scope>NUCLEOTIDE SEQUENCE [LARGE SCALE GENOMIC DNA]</scope>
</reference>
<protein>
    <submittedName>
        <fullName evidence="1">Uncharacterized protein</fullName>
    </submittedName>
</protein>
<keyword evidence="2" id="KW-1185">Reference proteome</keyword>
<evidence type="ECO:0000313" key="1">
    <source>
        <dbReference type="EMBL" id="KAI5675647.1"/>
    </source>
</evidence>
<organism evidence="1 2">
    <name type="scientific">Catharanthus roseus</name>
    <name type="common">Madagascar periwinkle</name>
    <name type="synonym">Vinca rosea</name>
    <dbReference type="NCBI Taxonomy" id="4058"/>
    <lineage>
        <taxon>Eukaryota</taxon>
        <taxon>Viridiplantae</taxon>
        <taxon>Streptophyta</taxon>
        <taxon>Embryophyta</taxon>
        <taxon>Tracheophyta</taxon>
        <taxon>Spermatophyta</taxon>
        <taxon>Magnoliopsida</taxon>
        <taxon>eudicotyledons</taxon>
        <taxon>Gunneridae</taxon>
        <taxon>Pentapetalae</taxon>
        <taxon>asterids</taxon>
        <taxon>lamiids</taxon>
        <taxon>Gentianales</taxon>
        <taxon>Apocynaceae</taxon>
        <taxon>Rauvolfioideae</taxon>
        <taxon>Vinceae</taxon>
        <taxon>Catharanthinae</taxon>
        <taxon>Catharanthus</taxon>
    </lineage>
</organism>
<accession>A0ACC0BST3</accession>